<protein>
    <recommendedName>
        <fullName evidence="2">Ig-like domain-containing protein</fullName>
    </recommendedName>
</protein>
<dbReference type="Gene3D" id="2.60.40.10">
    <property type="entry name" value="Immunoglobulins"/>
    <property type="match status" value="2"/>
</dbReference>
<dbReference type="InterPro" id="IPR036179">
    <property type="entry name" value="Ig-like_dom_sf"/>
</dbReference>
<comment type="caution">
    <text evidence="3">The sequence shown here is derived from an EMBL/GenBank/DDBJ whole genome shotgun (WGS) entry which is preliminary data.</text>
</comment>
<dbReference type="FunFam" id="2.60.40.10:FF:000437">
    <property type="entry name" value="Beat-IIIc, isoform A"/>
    <property type="match status" value="1"/>
</dbReference>
<gene>
    <name evidence="3" type="ORF">PV328_003691</name>
</gene>
<reference evidence="3" key="1">
    <citation type="journal article" date="2023" name="bioRxiv">
        <title>Scaffold-level genome assemblies of two parasitoid biocontrol wasps reveal the parthenogenesis mechanism and an associated novel virus.</title>
        <authorList>
            <person name="Inwood S."/>
            <person name="Skelly J."/>
            <person name="Guhlin J."/>
            <person name="Harrop T."/>
            <person name="Goldson S."/>
            <person name="Dearden P."/>
        </authorList>
    </citation>
    <scope>NUCLEOTIDE SEQUENCE</scope>
    <source>
        <strain evidence="3">Irish</strain>
        <tissue evidence="3">Whole body</tissue>
    </source>
</reference>
<feature type="domain" description="Ig-like" evidence="2">
    <location>
        <begin position="102"/>
        <end position="199"/>
    </location>
</feature>
<sequence>MVRSGDAVSLSCLYDLEGLLYTIKWYINEKEFYRYVPKADPRQNSYPEYGMKIDMSNSDEHDVTLLNVSRELSGIYKCEVSEDMPTYHTAMKEQRMDIADVPEFDPIIEVEKQRIAADEILKANCTSGASYPATNVTWILNGDPFKIRSDNIPRGRMLMTWSELELKASSSFFHDGRLHLRCFAKIANVYAAAVEFEITEDAPLLAPITGDASPHWSKSGSDSMTWSGWMNSQWTMTLLLTCVAMLLSTFNIR</sequence>
<dbReference type="EMBL" id="JAQQBS010001422">
    <property type="protein sequence ID" value="KAK0165143.1"/>
    <property type="molecule type" value="Genomic_DNA"/>
</dbReference>
<accession>A0AA39KKS3</accession>
<dbReference type="InterPro" id="IPR013162">
    <property type="entry name" value="CD80_C2-set"/>
</dbReference>
<dbReference type="Proteomes" id="UP001168990">
    <property type="component" value="Unassembled WGS sequence"/>
</dbReference>
<dbReference type="InterPro" id="IPR013783">
    <property type="entry name" value="Ig-like_fold"/>
</dbReference>
<dbReference type="PANTHER" id="PTHR21261">
    <property type="entry name" value="BEAT PROTEIN"/>
    <property type="match status" value="1"/>
</dbReference>
<evidence type="ECO:0000259" key="2">
    <source>
        <dbReference type="PROSITE" id="PS50835"/>
    </source>
</evidence>
<dbReference type="PANTHER" id="PTHR21261:SF17">
    <property type="entry name" value="BEAT VI"/>
    <property type="match status" value="1"/>
</dbReference>
<dbReference type="Pfam" id="PF08205">
    <property type="entry name" value="C2-set_2"/>
    <property type="match status" value="1"/>
</dbReference>
<evidence type="ECO:0000256" key="1">
    <source>
        <dbReference type="ARBA" id="ARBA00023157"/>
    </source>
</evidence>
<evidence type="ECO:0000313" key="4">
    <source>
        <dbReference type="Proteomes" id="UP001168990"/>
    </source>
</evidence>
<name>A0AA39KKS3_9HYME</name>
<proteinExistence type="predicted"/>
<feature type="domain" description="Ig-like" evidence="2">
    <location>
        <begin position="1"/>
        <end position="99"/>
    </location>
</feature>
<evidence type="ECO:0000313" key="3">
    <source>
        <dbReference type="EMBL" id="KAK0165143.1"/>
    </source>
</evidence>
<dbReference type="InterPro" id="IPR007110">
    <property type="entry name" value="Ig-like_dom"/>
</dbReference>
<dbReference type="PROSITE" id="PS50835">
    <property type="entry name" value="IG_LIKE"/>
    <property type="match status" value="2"/>
</dbReference>
<dbReference type="SUPFAM" id="SSF48726">
    <property type="entry name" value="Immunoglobulin"/>
    <property type="match status" value="1"/>
</dbReference>
<organism evidence="3 4">
    <name type="scientific">Microctonus aethiopoides</name>
    <dbReference type="NCBI Taxonomy" id="144406"/>
    <lineage>
        <taxon>Eukaryota</taxon>
        <taxon>Metazoa</taxon>
        <taxon>Ecdysozoa</taxon>
        <taxon>Arthropoda</taxon>
        <taxon>Hexapoda</taxon>
        <taxon>Insecta</taxon>
        <taxon>Pterygota</taxon>
        <taxon>Neoptera</taxon>
        <taxon>Endopterygota</taxon>
        <taxon>Hymenoptera</taxon>
        <taxon>Apocrita</taxon>
        <taxon>Ichneumonoidea</taxon>
        <taxon>Braconidae</taxon>
        <taxon>Euphorinae</taxon>
        <taxon>Microctonus</taxon>
    </lineage>
</organism>
<reference evidence="3" key="2">
    <citation type="submission" date="2023-03" db="EMBL/GenBank/DDBJ databases">
        <authorList>
            <person name="Inwood S.N."/>
            <person name="Skelly J.G."/>
            <person name="Guhlin J."/>
            <person name="Harrop T.W.R."/>
            <person name="Goldson S.G."/>
            <person name="Dearden P.K."/>
        </authorList>
    </citation>
    <scope>NUCLEOTIDE SEQUENCE</scope>
    <source>
        <strain evidence="3">Irish</strain>
        <tissue evidence="3">Whole body</tissue>
    </source>
</reference>
<dbReference type="AlphaFoldDB" id="A0AA39KKS3"/>
<keyword evidence="1" id="KW-1015">Disulfide bond</keyword>
<keyword evidence="4" id="KW-1185">Reference proteome</keyword>